<evidence type="ECO:0000256" key="4">
    <source>
        <dbReference type="ARBA" id="ARBA00022989"/>
    </source>
</evidence>
<accession>A0A1A6FSQ5</accession>
<sequence>MSLTFDLKNFNYDDVQMFYYFLNDAAETHSLLLNYICKDETKCKVVITGPMLAPSMSLAQVLHLYKYPQWDVTTSKRDYTFDSFHGTLAFAHHHAEISGFKNYVHIFNPSNYTDISLAGLCWMYFSCEASTSNCKTLENCSSNVSLEWLMLQSSDIAFSDNGYDVYNAVYAIAHAFHEMLLQQLENQLINTRKALDSGCLELHLFLKNMHFINPVGDAIHMNQKEKLQAEYDIYHIWSFPHDVGLKVKIGEFSPYFLHGQQLHLSQDMIEWATGSRQIPSAVCSIDCYPGYRKVHQEGMAACCFDCIPCPENEISNE</sequence>
<dbReference type="InterPro" id="IPR038550">
    <property type="entry name" value="GPCR_3_9-Cys_sf"/>
</dbReference>
<feature type="non-terminal residue" evidence="8">
    <location>
        <position position="317"/>
    </location>
</feature>
<dbReference type="InterPro" id="IPR000068">
    <property type="entry name" value="GPCR_3_Ca_sens_rcpt-rel"/>
</dbReference>
<evidence type="ECO:0000256" key="3">
    <source>
        <dbReference type="ARBA" id="ARBA00022729"/>
    </source>
</evidence>
<proteinExistence type="predicted"/>
<dbReference type="InterPro" id="IPR028082">
    <property type="entry name" value="Peripla_BP_I"/>
</dbReference>
<reference evidence="8 9" key="1">
    <citation type="submission" date="2016-06" db="EMBL/GenBank/DDBJ databases">
        <title>The Draft Genome Sequence and Annotation of the Desert Woodrat Neotoma lepida.</title>
        <authorList>
            <person name="Campbell M."/>
            <person name="Oakeson K.F."/>
            <person name="Yandell M."/>
            <person name="Halpert J.R."/>
            <person name="Dearing D."/>
        </authorList>
    </citation>
    <scope>NUCLEOTIDE SEQUENCE [LARGE SCALE GENOMIC DNA]</scope>
    <source>
        <strain evidence="8">417</strain>
        <tissue evidence="8">Liver</tissue>
    </source>
</reference>
<dbReference type="Pfam" id="PF07562">
    <property type="entry name" value="NCD3G"/>
    <property type="match status" value="1"/>
</dbReference>
<evidence type="ECO:0000313" key="8">
    <source>
        <dbReference type="EMBL" id="OBS56988.1"/>
    </source>
</evidence>
<protein>
    <recommendedName>
        <fullName evidence="10">Receptor ligand binding region domain-containing protein</fullName>
    </recommendedName>
</protein>
<evidence type="ECO:0000256" key="5">
    <source>
        <dbReference type="ARBA" id="ARBA00023136"/>
    </source>
</evidence>
<feature type="domain" description="Receptor ligand binding region" evidence="6">
    <location>
        <begin position="79"/>
        <end position="234"/>
    </location>
</feature>
<evidence type="ECO:0000313" key="9">
    <source>
        <dbReference type="Proteomes" id="UP000092124"/>
    </source>
</evidence>
<dbReference type="OrthoDB" id="5984008at2759"/>
<evidence type="ECO:0000259" key="6">
    <source>
        <dbReference type="Pfam" id="PF01094"/>
    </source>
</evidence>
<dbReference type="Gene3D" id="2.10.50.30">
    <property type="entry name" value="GPCR, family 3, nine cysteines domain"/>
    <property type="match status" value="1"/>
</dbReference>
<dbReference type="InterPro" id="IPR004073">
    <property type="entry name" value="GPCR_3_vmron_rcpt_2"/>
</dbReference>
<keyword evidence="3" id="KW-0732">Signal</keyword>
<dbReference type="InterPro" id="IPR011500">
    <property type="entry name" value="GPCR_3_9-Cys_dom"/>
</dbReference>
<dbReference type="PANTHER" id="PTHR24061:SF436">
    <property type="entry name" value="EC2-V2R PHEROMONE RECEPTOR PROTEIN-RELATED"/>
    <property type="match status" value="1"/>
</dbReference>
<dbReference type="PANTHER" id="PTHR24061">
    <property type="entry name" value="CALCIUM-SENSING RECEPTOR-RELATED"/>
    <property type="match status" value="1"/>
</dbReference>
<dbReference type="Pfam" id="PF01094">
    <property type="entry name" value="ANF_receptor"/>
    <property type="match status" value="1"/>
</dbReference>
<dbReference type="SUPFAM" id="SSF53822">
    <property type="entry name" value="Periplasmic binding protein-like I"/>
    <property type="match status" value="1"/>
</dbReference>
<feature type="domain" description="GPCR family 3 nine cysteines" evidence="7">
    <location>
        <begin position="278"/>
        <end position="316"/>
    </location>
</feature>
<organism evidence="8 9">
    <name type="scientific">Neotoma lepida</name>
    <name type="common">Desert woodrat</name>
    <dbReference type="NCBI Taxonomy" id="56216"/>
    <lineage>
        <taxon>Eukaryota</taxon>
        <taxon>Metazoa</taxon>
        <taxon>Chordata</taxon>
        <taxon>Craniata</taxon>
        <taxon>Vertebrata</taxon>
        <taxon>Euteleostomi</taxon>
        <taxon>Mammalia</taxon>
        <taxon>Eutheria</taxon>
        <taxon>Euarchontoglires</taxon>
        <taxon>Glires</taxon>
        <taxon>Rodentia</taxon>
        <taxon>Myomorpha</taxon>
        <taxon>Muroidea</taxon>
        <taxon>Cricetidae</taxon>
        <taxon>Neotominae</taxon>
        <taxon>Neotoma</taxon>
    </lineage>
</organism>
<dbReference type="Proteomes" id="UP000092124">
    <property type="component" value="Unassembled WGS sequence"/>
</dbReference>
<comment type="subcellular location">
    <subcellularLocation>
        <location evidence="1">Membrane</location>
    </subcellularLocation>
</comment>
<dbReference type="PRINTS" id="PR01535">
    <property type="entry name" value="VOMERONASL2R"/>
</dbReference>
<keyword evidence="4" id="KW-1133">Transmembrane helix</keyword>
<gene>
    <name evidence="8" type="ORF">A6R68_11887</name>
</gene>
<dbReference type="GO" id="GO:0005886">
    <property type="term" value="C:plasma membrane"/>
    <property type="evidence" value="ECO:0007669"/>
    <property type="project" value="TreeGrafter"/>
</dbReference>
<dbReference type="STRING" id="56216.A0A1A6FSQ5"/>
<name>A0A1A6FSQ5_NEOLE</name>
<dbReference type="GO" id="GO:0004930">
    <property type="term" value="F:G protein-coupled receptor activity"/>
    <property type="evidence" value="ECO:0007669"/>
    <property type="project" value="InterPro"/>
</dbReference>
<dbReference type="AlphaFoldDB" id="A0A1A6FSQ5"/>
<evidence type="ECO:0000256" key="1">
    <source>
        <dbReference type="ARBA" id="ARBA00004370"/>
    </source>
</evidence>
<keyword evidence="9" id="KW-1185">Reference proteome</keyword>
<dbReference type="EMBL" id="LZPO01118150">
    <property type="protein sequence ID" value="OBS56988.1"/>
    <property type="molecule type" value="Genomic_DNA"/>
</dbReference>
<evidence type="ECO:0000259" key="7">
    <source>
        <dbReference type="Pfam" id="PF07562"/>
    </source>
</evidence>
<evidence type="ECO:0008006" key="10">
    <source>
        <dbReference type="Google" id="ProtNLM"/>
    </source>
</evidence>
<dbReference type="InterPro" id="IPR001828">
    <property type="entry name" value="ANF_lig-bd_rcpt"/>
</dbReference>
<comment type="caution">
    <text evidence="8">The sequence shown here is derived from an EMBL/GenBank/DDBJ whole genome shotgun (WGS) entry which is preliminary data.</text>
</comment>
<dbReference type="Gene3D" id="3.40.50.2300">
    <property type="match status" value="1"/>
</dbReference>
<evidence type="ECO:0000256" key="2">
    <source>
        <dbReference type="ARBA" id="ARBA00022692"/>
    </source>
</evidence>
<keyword evidence="2" id="KW-0812">Transmembrane</keyword>
<keyword evidence="5" id="KW-0472">Membrane</keyword>